<evidence type="ECO:0000313" key="1">
    <source>
        <dbReference type="EMBL" id="SET59501.1"/>
    </source>
</evidence>
<reference evidence="2" key="1">
    <citation type="submission" date="2016-10" db="EMBL/GenBank/DDBJ databases">
        <authorList>
            <person name="Varghese N."/>
            <person name="Submissions S."/>
        </authorList>
    </citation>
    <scope>NUCLEOTIDE SEQUENCE [LARGE SCALE GENOMIC DNA]</scope>
    <source>
        <strain evidence="2">DSM 18579</strain>
    </source>
</reference>
<dbReference type="EMBL" id="FOHV01000044">
    <property type="protein sequence ID" value="SET59501.1"/>
    <property type="molecule type" value="Genomic_DNA"/>
</dbReference>
<organism evidence="1 2">
    <name type="scientific">Thorsellia anophelis DSM 18579</name>
    <dbReference type="NCBI Taxonomy" id="1123402"/>
    <lineage>
        <taxon>Bacteria</taxon>
        <taxon>Pseudomonadati</taxon>
        <taxon>Pseudomonadota</taxon>
        <taxon>Gammaproteobacteria</taxon>
        <taxon>Enterobacterales</taxon>
        <taxon>Thorselliaceae</taxon>
        <taxon>Thorsellia</taxon>
    </lineage>
</organism>
<dbReference type="Proteomes" id="UP000242642">
    <property type="component" value="Unassembled WGS sequence"/>
</dbReference>
<proteinExistence type="predicted"/>
<dbReference type="STRING" id="1123402.SAMN02583745_02823"/>
<dbReference type="RefSeq" id="WP_093322464.1">
    <property type="nucleotide sequence ID" value="NZ_FOHV01000044.1"/>
</dbReference>
<keyword evidence="2" id="KW-1185">Reference proteome</keyword>
<dbReference type="AlphaFoldDB" id="A0A1I0FMG0"/>
<protein>
    <submittedName>
        <fullName evidence="1">Uncharacterized protein</fullName>
    </submittedName>
</protein>
<name>A0A1I0FMG0_9GAMM</name>
<gene>
    <name evidence="1" type="ORF">SAMN02583745_02823</name>
</gene>
<evidence type="ECO:0000313" key="2">
    <source>
        <dbReference type="Proteomes" id="UP000242642"/>
    </source>
</evidence>
<dbReference type="OrthoDB" id="6636737at2"/>
<accession>A0A1I0FMG0</accession>
<sequence length="133" mass="15529">MKDLIEILLKDGLDDILVTGFIDVGKYLKFNPLYDKVYFVCAKKTFEISLDDAGIILSQQIERIEPWFSVDEDDQFAVMSIYNQLFKTENEIDVKKICYQPKSFEPLTLIYSEGDLERTLILEPKNVFGFSFY</sequence>